<protein>
    <recommendedName>
        <fullName evidence="3">Lipoprotein</fullName>
    </recommendedName>
</protein>
<evidence type="ECO:0000313" key="2">
    <source>
        <dbReference type="Proteomes" id="UP001259572"/>
    </source>
</evidence>
<evidence type="ECO:0000313" key="1">
    <source>
        <dbReference type="EMBL" id="MDT9599216.1"/>
    </source>
</evidence>
<sequence>MRASVLGPAGRSGRLRPTSAKGHSAALALAVLLAGCVPSTTERPPAMQEPARQVPTAEPILGNVVGRTARALEAQFGKPDLDVREGTARKLQFASPVCVLDTYLYPRRGGGEAVVTYVDARLPDGRDMDRASCIAALSRRQQAR</sequence>
<dbReference type="Proteomes" id="UP001259572">
    <property type="component" value="Unassembled WGS sequence"/>
</dbReference>
<name>A0ABU3Q747_9SPHN</name>
<comment type="caution">
    <text evidence="1">The sequence shown here is derived from an EMBL/GenBank/DDBJ whole genome shotgun (WGS) entry which is preliminary data.</text>
</comment>
<accession>A0ABU3Q747</accession>
<dbReference type="RefSeq" id="WP_315725936.1">
    <property type="nucleotide sequence ID" value="NZ_JAVUPU010000004.1"/>
</dbReference>
<evidence type="ECO:0008006" key="3">
    <source>
        <dbReference type="Google" id="ProtNLM"/>
    </source>
</evidence>
<gene>
    <name evidence="1" type="ORF">RQX22_09665</name>
</gene>
<reference evidence="1 2" key="1">
    <citation type="submission" date="2023-05" db="EMBL/GenBank/DDBJ databases">
        <authorList>
            <person name="Guo Y."/>
        </authorList>
    </citation>
    <scope>NUCLEOTIDE SEQUENCE [LARGE SCALE GENOMIC DNA]</scope>
    <source>
        <strain evidence="1 2">GR2756</strain>
    </source>
</reference>
<proteinExistence type="predicted"/>
<dbReference type="EMBL" id="JAVUPU010000004">
    <property type="protein sequence ID" value="MDT9599216.1"/>
    <property type="molecule type" value="Genomic_DNA"/>
</dbReference>
<keyword evidence="2" id="KW-1185">Reference proteome</keyword>
<organism evidence="1 2">
    <name type="scientific">Sphingosinicella rhizophila</name>
    <dbReference type="NCBI Taxonomy" id="3050082"/>
    <lineage>
        <taxon>Bacteria</taxon>
        <taxon>Pseudomonadati</taxon>
        <taxon>Pseudomonadota</taxon>
        <taxon>Alphaproteobacteria</taxon>
        <taxon>Sphingomonadales</taxon>
        <taxon>Sphingosinicellaceae</taxon>
        <taxon>Sphingosinicella</taxon>
    </lineage>
</organism>